<feature type="signal peptide" evidence="1">
    <location>
        <begin position="1"/>
        <end position="16"/>
    </location>
</feature>
<comment type="caution">
    <text evidence="2">The sequence shown here is derived from an EMBL/GenBank/DDBJ whole genome shotgun (WGS) entry which is preliminary data.</text>
</comment>
<dbReference type="EMBL" id="CM026421">
    <property type="protein sequence ID" value="KAG0592400.1"/>
    <property type="molecule type" value="Genomic_DNA"/>
</dbReference>
<feature type="chain" id="PRO_5035744305" evidence="1">
    <location>
        <begin position="17"/>
        <end position="40"/>
    </location>
</feature>
<evidence type="ECO:0000256" key="1">
    <source>
        <dbReference type="SAM" id="SignalP"/>
    </source>
</evidence>
<name>A0A8T0J922_CERPU</name>
<keyword evidence="1" id="KW-0732">Signal</keyword>
<dbReference type="Proteomes" id="UP000822688">
    <property type="component" value="Chromosome 1"/>
</dbReference>
<dbReference type="AlphaFoldDB" id="A0A8T0J922"/>
<sequence length="40" mass="4487">MLLSYFFTLGPLLSQAQLDDCINNSTEAHSFMQFSAIQCT</sequence>
<keyword evidence="3" id="KW-1185">Reference proteome</keyword>
<accession>A0A8T0J922</accession>
<gene>
    <name evidence="2" type="ORF">KC19_1G249100</name>
</gene>
<reference evidence="2" key="1">
    <citation type="submission" date="2020-06" db="EMBL/GenBank/DDBJ databases">
        <title>WGS assembly of Ceratodon purpureus strain R40.</title>
        <authorList>
            <person name="Carey S.B."/>
            <person name="Jenkins J."/>
            <person name="Shu S."/>
            <person name="Lovell J.T."/>
            <person name="Sreedasyam A."/>
            <person name="Maumus F."/>
            <person name="Tiley G.P."/>
            <person name="Fernandez-Pozo N."/>
            <person name="Barry K."/>
            <person name="Chen C."/>
            <person name="Wang M."/>
            <person name="Lipzen A."/>
            <person name="Daum C."/>
            <person name="Saski C.A."/>
            <person name="Payton A.C."/>
            <person name="Mcbreen J.C."/>
            <person name="Conrad R.E."/>
            <person name="Kollar L.M."/>
            <person name="Olsson S."/>
            <person name="Huttunen S."/>
            <person name="Landis J.B."/>
            <person name="Wickett N.J."/>
            <person name="Johnson M.G."/>
            <person name="Rensing S.A."/>
            <person name="Grimwood J."/>
            <person name="Schmutz J."/>
            <person name="Mcdaniel S.F."/>
        </authorList>
    </citation>
    <scope>NUCLEOTIDE SEQUENCE</scope>
    <source>
        <strain evidence="2">R40</strain>
    </source>
</reference>
<protein>
    <submittedName>
        <fullName evidence="2">Uncharacterized protein</fullName>
    </submittedName>
</protein>
<proteinExistence type="predicted"/>
<evidence type="ECO:0000313" key="2">
    <source>
        <dbReference type="EMBL" id="KAG0592400.1"/>
    </source>
</evidence>
<organism evidence="2 3">
    <name type="scientific">Ceratodon purpureus</name>
    <name type="common">Fire moss</name>
    <name type="synonym">Dicranum purpureum</name>
    <dbReference type="NCBI Taxonomy" id="3225"/>
    <lineage>
        <taxon>Eukaryota</taxon>
        <taxon>Viridiplantae</taxon>
        <taxon>Streptophyta</taxon>
        <taxon>Embryophyta</taxon>
        <taxon>Bryophyta</taxon>
        <taxon>Bryophytina</taxon>
        <taxon>Bryopsida</taxon>
        <taxon>Dicranidae</taxon>
        <taxon>Pseudoditrichales</taxon>
        <taxon>Ditrichaceae</taxon>
        <taxon>Ceratodon</taxon>
    </lineage>
</organism>
<evidence type="ECO:0000313" key="3">
    <source>
        <dbReference type="Proteomes" id="UP000822688"/>
    </source>
</evidence>